<dbReference type="Proteomes" id="UP000193928">
    <property type="component" value="Unassembled WGS sequence"/>
</dbReference>
<reference evidence="1 2" key="1">
    <citation type="submission" date="2016-01" db="EMBL/GenBank/DDBJ databases">
        <title>The new phylogeny of the genus Mycobacterium.</title>
        <authorList>
            <person name="Tarcisio F."/>
            <person name="Conor M."/>
            <person name="Antonella G."/>
            <person name="Elisabetta G."/>
            <person name="Giulia F.S."/>
            <person name="Sara T."/>
            <person name="Anna F."/>
            <person name="Clotilde B."/>
            <person name="Roberto B."/>
            <person name="Veronica D.S."/>
            <person name="Fabio R."/>
            <person name="Monica P."/>
            <person name="Olivier J."/>
            <person name="Enrico T."/>
            <person name="Nicola S."/>
        </authorList>
    </citation>
    <scope>NUCLEOTIDE SEQUENCE [LARGE SCALE GENOMIC DNA]</scope>
    <source>
        <strain evidence="1 2">DSM 44160</strain>
    </source>
</reference>
<proteinExistence type="predicted"/>
<organism evidence="1 2">
    <name type="scientific">Mycobacterium gordonae</name>
    <dbReference type="NCBI Taxonomy" id="1778"/>
    <lineage>
        <taxon>Bacteria</taxon>
        <taxon>Bacillati</taxon>
        <taxon>Actinomycetota</taxon>
        <taxon>Actinomycetes</taxon>
        <taxon>Mycobacteriales</taxon>
        <taxon>Mycobacteriaceae</taxon>
        <taxon>Mycobacterium</taxon>
    </lineage>
</organism>
<name>A0A1X1X0Z2_MYCGO</name>
<accession>A0A1X1X0Z2</accession>
<dbReference type="EMBL" id="LQOY01000049">
    <property type="protein sequence ID" value="ORV92567.1"/>
    <property type="molecule type" value="Genomic_DNA"/>
</dbReference>
<evidence type="ECO:0000313" key="2">
    <source>
        <dbReference type="Proteomes" id="UP000193928"/>
    </source>
</evidence>
<comment type="caution">
    <text evidence="1">The sequence shown here is derived from an EMBL/GenBank/DDBJ whole genome shotgun (WGS) entry which is preliminary data.</text>
</comment>
<sequence length="110" mass="12484">MPAPGPKLSDLYAQAQWLTVHFSGYVMARTNRERREKGWKQVEAIAEERLERWESSAMVLLSTHPLAEVAGVVDWIFVDSAGNLPKSVIEESEGRQDRVKSRDVVYDLVV</sequence>
<dbReference type="AlphaFoldDB" id="A0A1X1X0Z2"/>
<gene>
    <name evidence="1" type="ORF">AWC08_19605</name>
</gene>
<evidence type="ECO:0000313" key="1">
    <source>
        <dbReference type="EMBL" id="ORV92567.1"/>
    </source>
</evidence>
<keyword evidence="2" id="KW-1185">Reference proteome</keyword>
<protein>
    <submittedName>
        <fullName evidence="1">Uncharacterized protein</fullName>
    </submittedName>
</protein>